<name>A0ABV4RAZ0_9ACTN</name>
<protein>
    <recommendedName>
        <fullName evidence="4">DUF2269 family protein</fullName>
    </recommendedName>
</protein>
<evidence type="ECO:0000256" key="1">
    <source>
        <dbReference type="SAM" id="Phobius"/>
    </source>
</evidence>
<keyword evidence="1" id="KW-1133">Transmembrane helix</keyword>
<reference evidence="2 3" key="1">
    <citation type="submission" date="2023-11" db="EMBL/GenBank/DDBJ databases">
        <title>Actinomadura monticuli sp. nov., isolated from volcanic ash.</title>
        <authorList>
            <person name="Lee S.D."/>
            <person name="Yang H."/>
            <person name="Kim I.S."/>
        </authorList>
    </citation>
    <scope>NUCLEOTIDE SEQUENCE [LARGE SCALE GENOMIC DNA]</scope>
    <source>
        <strain evidence="2 3">DSM 45346</strain>
    </source>
</reference>
<dbReference type="RefSeq" id="WP_371946328.1">
    <property type="nucleotide sequence ID" value="NZ_JAXCEH010000048.1"/>
</dbReference>
<feature type="transmembrane region" description="Helical" evidence="1">
    <location>
        <begin position="124"/>
        <end position="148"/>
    </location>
</feature>
<feature type="transmembrane region" description="Helical" evidence="1">
    <location>
        <begin position="76"/>
        <end position="97"/>
    </location>
</feature>
<gene>
    <name evidence="2" type="ORF">SM436_36955</name>
</gene>
<feature type="transmembrane region" description="Helical" evidence="1">
    <location>
        <begin position="40"/>
        <end position="64"/>
    </location>
</feature>
<dbReference type="Proteomes" id="UP001569904">
    <property type="component" value="Unassembled WGS sequence"/>
</dbReference>
<proteinExistence type="predicted"/>
<keyword evidence="1" id="KW-0472">Membrane</keyword>
<evidence type="ECO:0000313" key="3">
    <source>
        <dbReference type="Proteomes" id="UP001569904"/>
    </source>
</evidence>
<comment type="caution">
    <text evidence="2">The sequence shown here is derived from an EMBL/GenBank/DDBJ whole genome shotgun (WGS) entry which is preliminary data.</text>
</comment>
<keyword evidence="3" id="KW-1185">Reference proteome</keyword>
<sequence>MDAVAVSSLVWLAVWGVTVGSLWLPRRYCSWLVRTAGTSVAGVGFLAVAVHLAGVLLFALAAFLINGLVVGDSPMWFVALLFVLAGMVYSPLVGLGLPARSLPPFADIRLTLEEAGATLGQERAVAWVGGLLAFPGMTAILAGAAILFGW</sequence>
<dbReference type="EMBL" id="JAXCEH010000048">
    <property type="protein sequence ID" value="MFA1559312.1"/>
    <property type="molecule type" value="Genomic_DNA"/>
</dbReference>
<keyword evidence="1" id="KW-0812">Transmembrane</keyword>
<accession>A0ABV4RAZ0</accession>
<evidence type="ECO:0000313" key="2">
    <source>
        <dbReference type="EMBL" id="MFA1559312.1"/>
    </source>
</evidence>
<evidence type="ECO:0008006" key="4">
    <source>
        <dbReference type="Google" id="ProtNLM"/>
    </source>
</evidence>
<organism evidence="2 3">
    <name type="scientific">Actinomadura chokoriensis</name>
    <dbReference type="NCBI Taxonomy" id="454156"/>
    <lineage>
        <taxon>Bacteria</taxon>
        <taxon>Bacillati</taxon>
        <taxon>Actinomycetota</taxon>
        <taxon>Actinomycetes</taxon>
        <taxon>Streptosporangiales</taxon>
        <taxon>Thermomonosporaceae</taxon>
        <taxon>Actinomadura</taxon>
    </lineage>
</organism>